<reference evidence="2" key="1">
    <citation type="submission" date="2016-11" db="EMBL/GenBank/DDBJ databases">
        <authorList>
            <person name="Varghese N."/>
            <person name="Submissions S."/>
        </authorList>
    </citation>
    <scope>NUCLEOTIDE SEQUENCE [LARGE SCALE GENOMIC DNA]</scope>
    <source>
        <strain evidence="2">DSM 24724</strain>
    </source>
</reference>
<evidence type="ECO:0000313" key="1">
    <source>
        <dbReference type="EMBL" id="SHL81712.1"/>
    </source>
</evidence>
<organism evidence="1 2">
    <name type="scientific">Flavobacterium chilense</name>
    <dbReference type="NCBI Taxonomy" id="946677"/>
    <lineage>
        <taxon>Bacteria</taxon>
        <taxon>Pseudomonadati</taxon>
        <taxon>Bacteroidota</taxon>
        <taxon>Flavobacteriia</taxon>
        <taxon>Flavobacteriales</taxon>
        <taxon>Flavobacteriaceae</taxon>
        <taxon>Flavobacterium</taxon>
    </lineage>
</organism>
<dbReference type="RefSeq" id="WP_068842114.1">
    <property type="nucleotide sequence ID" value="NZ_FRBT01000002.1"/>
</dbReference>
<sequence>MKVTIRELQKIGYRKTVLIGLFLSNKGKAYNYITKRECKPTASGYITFNGKTYNLAKMLLETFKKESVRAGKILFLNGNSKDFDINNISYAVGTHYTAPSEASLINCIRLYFEIPKKLTRHDIFFKDYLNRIVHLRGFICSHEGNDFNLFLEWLKPFTQSRSKAQVSVKNGYTIVNGTNAINKYLSLLVNECLKDQEAYILKINDFSPKPLTAIQKLKIANETLLQMRLTARIPLRKPKN</sequence>
<dbReference type="EMBL" id="FRBT01000002">
    <property type="protein sequence ID" value="SHL81712.1"/>
    <property type="molecule type" value="Genomic_DNA"/>
</dbReference>
<proteinExistence type="predicted"/>
<dbReference type="OrthoDB" id="1335595at2"/>
<accession>A0A1M7DQF0</accession>
<dbReference type="STRING" id="946677.SAMN05444484_102678"/>
<protein>
    <submittedName>
        <fullName evidence="1">Uncharacterized protein</fullName>
    </submittedName>
</protein>
<dbReference type="AlphaFoldDB" id="A0A1M7DQF0"/>
<dbReference type="Proteomes" id="UP000184028">
    <property type="component" value="Unassembled WGS sequence"/>
</dbReference>
<gene>
    <name evidence="1" type="ORF">SAMN05444484_102678</name>
</gene>
<evidence type="ECO:0000313" key="2">
    <source>
        <dbReference type="Proteomes" id="UP000184028"/>
    </source>
</evidence>
<keyword evidence="2" id="KW-1185">Reference proteome</keyword>
<name>A0A1M7DQF0_9FLAO</name>